<dbReference type="RefSeq" id="WP_137685708.1">
    <property type="nucleotide sequence ID" value="NZ_AOLO01000014.1"/>
</dbReference>
<dbReference type="InterPro" id="IPR006311">
    <property type="entry name" value="TAT_signal"/>
</dbReference>
<feature type="compositionally biased region" description="Polar residues" evidence="1">
    <location>
        <begin position="155"/>
        <end position="170"/>
    </location>
</feature>
<reference evidence="2 3" key="1">
    <citation type="submission" date="2019-04" db="EMBL/GenBank/DDBJ databases">
        <title>Methylomes of two halophilic Archaea, Haloarcula marismortui and Haloferax mediterranei.</title>
        <authorList>
            <person name="DasSarma S."/>
            <person name="DasSarma P."/>
            <person name="DasSarma S."/>
            <person name="Fomenkov A."/>
            <person name="Vincze T."/>
            <person name="Anton B.P."/>
            <person name="Roberts R.J."/>
        </authorList>
    </citation>
    <scope>NUCLEOTIDE SEQUENCE [LARGE SCALE GENOMIC DNA]</scope>
    <source>
        <strain evidence="3">ATCC 33500 / DSM 1411 / JCM 8866 / NBRC 14739 / NCIMB 2177 / R-4</strain>
        <plasmid evidence="2 3">pHME132</plasmid>
    </source>
</reference>
<evidence type="ECO:0000313" key="2">
    <source>
        <dbReference type="EMBL" id="QCQ77415.1"/>
    </source>
</evidence>
<keyword evidence="2" id="KW-0614">Plasmid</keyword>
<feature type="region of interest" description="Disordered" evidence="1">
    <location>
        <begin position="109"/>
        <end position="142"/>
    </location>
</feature>
<feature type="compositionally biased region" description="Basic and acidic residues" evidence="1">
    <location>
        <begin position="117"/>
        <end position="128"/>
    </location>
</feature>
<dbReference type="AlphaFoldDB" id="A0A4P8P9E7"/>
<protein>
    <submittedName>
        <fullName evidence="2">Uncharacterized protein</fullName>
    </submittedName>
</protein>
<evidence type="ECO:0000256" key="1">
    <source>
        <dbReference type="SAM" id="MobiDB-lite"/>
    </source>
</evidence>
<feature type="region of interest" description="Disordered" evidence="1">
    <location>
        <begin position="155"/>
        <end position="174"/>
    </location>
</feature>
<accession>A0A4P8P9E7</accession>
<evidence type="ECO:0000313" key="3">
    <source>
        <dbReference type="Proteomes" id="UP000299011"/>
    </source>
</evidence>
<gene>
    <name evidence="2" type="ORF">E6P09_19065</name>
</gene>
<proteinExistence type="predicted"/>
<dbReference type="PROSITE" id="PS51318">
    <property type="entry name" value="TAT"/>
    <property type="match status" value="1"/>
</dbReference>
<name>A0A4P8P9E7_HALMT</name>
<feature type="compositionally biased region" description="Polar residues" evidence="1">
    <location>
        <begin position="129"/>
        <end position="142"/>
    </location>
</feature>
<geneLocation type="plasmid" evidence="2 3">
    <name>pHME132</name>
</geneLocation>
<dbReference type="Proteomes" id="UP000299011">
    <property type="component" value="Plasmid pHME132"/>
</dbReference>
<dbReference type="EMBL" id="CP039142">
    <property type="protein sequence ID" value="QCQ77415.1"/>
    <property type="molecule type" value="Genomic_DNA"/>
</dbReference>
<sequence length="350" mass="38021">MGQKPITRRNAVKSIGAGIGVLAIGGGPANAYTNSSNGVEGYRNKIYDLKKKHGEWKVKGIEKEKGSNPRIVSTIVFEDGYETQKITRYEDPVVVTHIDESRFTMRKTSENVQRVSKSLEKAKQKLESRPSSASTGEPVTTSDVSQAGYINISTGEDTSFDTASDGTTETGAELPSERAMSDYNTAKNQVGCAIHSVILSSGDVVEGKVFKKVNVTGEEQKVDITFAGDIQGWVGSIGMGVNTQLECYVKDIVSGDTDSTLVMDKSSNWVNLDSVYDQYGPNSGTGPDGQSYLDYTLRTELGDGIYEIGLKHSLSTAGYGIGQSSISFLPNDDRINEKTFCDYAYIRLDW</sequence>
<dbReference type="GeneID" id="40158564"/>
<organism evidence="2 3">
    <name type="scientific">Haloferax mediterranei (strain ATCC 33500 / DSM 1411 / JCM 8866 / NBRC 14739 / NCIMB 2177 / R-4)</name>
    <name type="common">Halobacterium mediterranei</name>
    <dbReference type="NCBI Taxonomy" id="523841"/>
    <lineage>
        <taxon>Archaea</taxon>
        <taxon>Methanobacteriati</taxon>
        <taxon>Methanobacteriota</taxon>
        <taxon>Stenosarchaea group</taxon>
        <taxon>Halobacteria</taxon>
        <taxon>Halobacteriales</taxon>
        <taxon>Haloferacaceae</taxon>
        <taxon>Haloferax</taxon>
    </lineage>
</organism>